<evidence type="ECO:0000259" key="1">
    <source>
        <dbReference type="Pfam" id="PF04480"/>
    </source>
</evidence>
<dbReference type="SUPFAM" id="SSF52980">
    <property type="entry name" value="Restriction endonuclease-like"/>
    <property type="match status" value="1"/>
</dbReference>
<dbReference type="InterPro" id="IPR011335">
    <property type="entry name" value="Restrct_endonuc-II-like"/>
</dbReference>
<comment type="caution">
    <text evidence="2">The sequence shown here is derived from an EMBL/GenBank/DDBJ whole genome shotgun (WGS) entry which is preliminary data.</text>
</comment>
<dbReference type="EMBL" id="SGWW01000001">
    <property type="protein sequence ID" value="RZS59676.1"/>
    <property type="molecule type" value="Genomic_DNA"/>
</dbReference>
<reference evidence="2 3" key="1">
    <citation type="journal article" date="2015" name="Stand. Genomic Sci.">
        <title>Genomic Encyclopedia of Bacterial and Archaeal Type Strains, Phase III: the genomes of soil and plant-associated and newly described type strains.</title>
        <authorList>
            <person name="Whitman W.B."/>
            <person name="Woyke T."/>
            <person name="Klenk H.P."/>
            <person name="Zhou Y."/>
            <person name="Lilburn T.G."/>
            <person name="Beck B.J."/>
            <person name="De Vos P."/>
            <person name="Vandamme P."/>
            <person name="Eisen J.A."/>
            <person name="Garrity G."/>
            <person name="Hugenholtz P."/>
            <person name="Kyrpides N.C."/>
        </authorList>
    </citation>
    <scope>NUCLEOTIDE SEQUENCE [LARGE SCALE GENOMIC DNA]</scope>
    <source>
        <strain evidence="2 3">CV2</strain>
    </source>
</reference>
<dbReference type="Pfam" id="PF04480">
    <property type="entry name" value="DUF559"/>
    <property type="match status" value="1"/>
</dbReference>
<sequence length="290" mass="31231">MLRHRAAMVHLETHRSYTRSELLAVAPISAVRRAVAHSAIRRLRRDVYVSPDMPDALQAALAVGGSLSCTSALTLSGAWRPPRSGLHIAVPRTASRLGRPPFGATDLTVHWSADEVSGPCSSVEVALRHALMCQPRPAVIAIADSALRLGLAGLSVLESVNGTVPAKFRLNLDDLDPGAESGIESIARVALRGAGLAVASQVNLAGIGRVDLLVEGRVIVEVDGREWHRGEQERDYRRDLESLRRGFHVVRVDYAHVVDHIELVVAAVTRAASARSGLELGVMFLRKSAR</sequence>
<dbReference type="InterPro" id="IPR007569">
    <property type="entry name" value="DUF559"/>
</dbReference>
<protein>
    <submittedName>
        <fullName evidence="2">Uncharacterized protein DUF559</fullName>
    </submittedName>
</protein>
<accession>A0A4Q7LXE7</accession>
<proteinExistence type="predicted"/>
<dbReference type="Proteomes" id="UP000293519">
    <property type="component" value="Unassembled WGS sequence"/>
</dbReference>
<organism evidence="2 3">
    <name type="scientific">Microcella putealis</name>
    <dbReference type="NCBI Taxonomy" id="337005"/>
    <lineage>
        <taxon>Bacteria</taxon>
        <taxon>Bacillati</taxon>
        <taxon>Actinomycetota</taxon>
        <taxon>Actinomycetes</taxon>
        <taxon>Micrococcales</taxon>
        <taxon>Microbacteriaceae</taxon>
        <taxon>Microcella</taxon>
    </lineage>
</organism>
<keyword evidence="3" id="KW-1185">Reference proteome</keyword>
<dbReference type="Gene3D" id="3.40.960.10">
    <property type="entry name" value="VSR Endonuclease"/>
    <property type="match status" value="1"/>
</dbReference>
<evidence type="ECO:0000313" key="3">
    <source>
        <dbReference type="Proteomes" id="UP000293519"/>
    </source>
</evidence>
<feature type="domain" description="DUF559" evidence="1">
    <location>
        <begin position="214"/>
        <end position="270"/>
    </location>
</feature>
<evidence type="ECO:0000313" key="2">
    <source>
        <dbReference type="EMBL" id="RZS59676.1"/>
    </source>
</evidence>
<name>A0A4Q7LXE7_9MICO</name>
<dbReference type="AlphaFoldDB" id="A0A4Q7LXE7"/>
<gene>
    <name evidence="2" type="ORF">EV141_0908</name>
</gene>